<comment type="similarity">
    <text evidence="1">Belongs to the glycosyltransferase 2 family. WaaE/KdtX subfamily.</text>
</comment>
<evidence type="ECO:0000256" key="1">
    <source>
        <dbReference type="ARBA" id="ARBA00038494"/>
    </source>
</evidence>
<sequence length="251" mass="28557">MITLSVIIIVKDAASDIQACLESVKWADEIIILDSGSRDNTLEICRQYTQNIFSSDWPGFGVQKNRALDKAQGKWVLSLDADEALSPGLIEEIKQIIFSAAVSSEAYAIKRVSFFSGKKIRYGDWSADKVVRLFRRLATIRFTPSMVHEHLIGYQRLATLKQVIFHNTMKDMSQVLMKLESYSSYGAQLAYQQHKKSSLLKAIGHSFWCFIRGYLLRLGFLDGREGFILAISNALGVFYRYVKLIYLYELG</sequence>
<organism evidence="3 4">
    <name type="scientific">Candidatus Aquirickettsiella gammari</name>
    <dbReference type="NCBI Taxonomy" id="2016198"/>
    <lineage>
        <taxon>Bacteria</taxon>
        <taxon>Pseudomonadati</taxon>
        <taxon>Pseudomonadota</taxon>
        <taxon>Gammaproteobacteria</taxon>
        <taxon>Legionellales</taxon>
        <taxon>Coxiellaceae</taxon>
        <taxon>Candidatus Aquirickettsiella</taxon>
    </lineage>
</organism>
<reference evidence="3 4" key="2">
    <citation type="journal article" date="2018" name="J. Invertebr. Pathol.">
        <title>'Candidatus Aquirickettsiella gammari' (Gammaproteobacteria: Legionellales: Coxiellaceae): A bacterial pathogen of the freshwater crustacean Gammarus fossarum (Malacostraca: Amphipoda).</title>
        <authorList>
            <person name="Bojko J."/>
            <person name="Dunn A.M."/>
            <person name="Stebbing P.D."/>
            <person name="van Aerle R."/>
            <person name="Bacela-Spychalska K."/>
            <person name="Bean T.P."/>
            <person name="Urrutia A."/>
            <person name="Stentiford G.D."/>
        </authorList>
    </citation>
    <scope>NUCLEOTIDE SEQUENCE [LARGE SCALE GENOMIC DNA]</scope>
    <source>
        <strain evidence="3">RA15029</strain>
    </source>
</reference>
<gene>
    <name evidence="3" type="ORF">CFE62_001070</name>
</gene>
<reference evidence="3 4" key="1">
    <citation type="journal article" date="2017" name="Int. J. Syst. Evol. Microbiol.">
        <title>Aquarickettsiella crustaci n. gen. n. sp. (Gammaproteobacteria: Legionellales: Coxiellaceae); a bacterial pathogen of the freshwater crustacean: Gammarus fossarum (Malacostraca: Amphipoda).</title>
        <authorList>
            <person name="Bojko J."/>
            <person name="Dunn A.M."/>
            <person name="Stebbing P.D."/>
            <person name="Van Aerle R."/>
            <person name="Bacela-Spychalska K."/>
            <person name="Bean T.P."/>
            <person name="Stentiford G.D."/>
        </authorList>
    </citation>
    <scope>NUCLEOTIDE SEQUENCE [LARGE SCALE GENOMIC DNA]</scope>
    <source>
        <strain evidence="3">RA15029</strain>
    </source>
</reference>
<dbReference type="Pfam" id="PF00535">
    <property type="entry name" value="Glycos_transf_2"/>
    <property type="match status" value="1"/>
</dbReference>
<dbReference type="CDD" id="cd02511">
    <property type="entry name" value="Beta4Glucosyltransferase"/>
    <property type="match status" value="1"/>
</dbReference>
<evidence type="ECO:0000313" key="3">
    <source>
        <dbReference type="EMBL" id="RDH40983.1"/>
    </source>
</evidence>
<evidence type="ECO:0000259" key="2">
    <source>
        <dbReference type="Pfam" id="PF00535"/>
    </source>
</evidence>
<comment type="caution">
    <text evidence="3">The sequence shown here is derived from an EMBL/GenBank/DDBJ whole genome shotgun (WGS) entry which is preliminary data.</text>
</comment>
<keyword evidence="4" id="KW-1185">Reference proteome</keyword>
<accession>A0A370CJL4</accession>
<name>A0A370CJL4_9COXI</name>
<dbReference type="PANTHER" id="PTHR43630:SF2">
    <property type="entry name" value="GLYCOSYLTRANSFERASE"/>
    <property type="match status" value="1"/>
</dbReference>
<dbReference type="AlphaFoldDB" id="A0A370CJL4"/>
<dbReference type="Gene3D" id="3.90.550.10">
    <property type="entry name" value="Spore Coat Polysaccharide Biosynthesis Protein SpsA, Chain A"/>
    <property type="match status" value="1"/>
</dbReference>
<dbReference type="InterPro" id="IPR001173">
    <property type="entry name" value="Glyco_trans_2-like"/>
</dbReference>
<dbReference type="GO" id="GO:0016740">
    <property type="term" value="F:transferase activity"/>
    <property type="evidence" value="ECO:0007669"/>
    <property type="project" value="UniProtKB-KW"/>
</dbReference>
<dbReference type="PANTHER" id="PTHR43630">
    <property type="entry name" value="POLY-BETA-1,6-N-ACETYL-D-GLUCOSAMINE SYNTHASE"/>
    <property type="match status" value="1"/>
</dbReference>
<feature type="domain" description="Glycosyltransferase 2-like" evidence="2">
    <location>
        <begin position="5"/>
        <end position="122"/>
    </location>
</feature>
<dbReference type="SUPFAM" id="SSF53448">
    <property type="entry name" value="Nucleotide-diphospho-sugar transferases"/>
    <property type="match status" value="1"/>
</dbReference>
<evidence type="ECO:0000313" key="4">
    <source>
        <dbReference type="Proteomes" id="UP000226429"/>
    </source>
</evidence>
<dbReference type="EMBL" id="NMOS02000002">
    <property type="protein sequence ID" value="RDH40983.1"/>
    <property type="molecule type" value="Genomic_DNA"/>
</dbReference>
<protein>
    <submittedName>
        <fullName evidence="3">Glycosyltransferase family 2 protein</fullName>
    </submittedName>
</protein>
<proteinExistence type="inferred from homology"/>
<dbReference type="Proteomes" id="UP000226429">
    <property type="component" value="Unassembled WGS sequence"/>
</dbReference>
<dbReference type="InterPro" id="IPR029044">
    <property type="entry name" value="Nucleotide-diphossugar_trans"/>
</dbReference>